<dbReference type="InterPro" id="IPR000515">
    <property type="entry name" value="MetI-like"/>
</dbReference>
<dbReference type="PANTHER" id="PTHR30193">
    <property type="entry name" value="ABC TRANSPORTER PERMEASE PROTEIN"/>
    <property type="match status" value="1"/>
</dbReference>
<gene>
    <name evidence="9" type="ORF">MJG50_02410</name>
</gene>
<proteinExistence type="inferred from homology"/>
<sequence length="287" mass="32307">MNNKSLSYWVFLAPCLLALFLVLILPLAYGVYYSFTDFNGFTINTFVGLDNYTKLFSDTQFLKSLWFTAKFSVVAVIGVNIIGMALALLVTQKMGKLSTVFRTIYFMPNLIGGIVLGFIWQFVFIKAFTAIGEMTGIELFNGWLASEATGFWGLVILFLWQMSGYIMIIYISFLNNIPHELMEAAEIDGASAWQKFWKIKFPLIAPAFTISLFLTLSNAFKVYDQNLALTAGGPFGSTEMAAMNIYNTAFKIQDMGYAQSKAIIFLFIIALISVIQIYVTRKRETDL</sequence>
<feature type="transmembrane region" description="Helical" evidence="7">
    <location>
        <begin position="201"/>
        <end position="220"/>
    </location>
</feature>
<dbReference type="SUPFAM" id="SSF160964">
    <property type="entry name" value="MalF N-terminal region-like"/>
    <property type="match status" value="1"/>
</dbReference>
<feature type="transmembrane region" description="Helical" evidence="7">
    <location>
        <begin position="151"/>
        <end position="173"/>
    </location>
</feature>
<feature type="transmembrane region" description="Helical" evidence="7">
    <location>
        <begin position="110"/>
        <end position="131"/>
    </location>
</feature>
<accession>A0AAW5DU59</accession>
<dbReference type="GO" id="GO:0005886">
    <property type="term" value="C:plasma membrane"/>
    <property type="evidence" value="ECO:0007669"/>
    <property type="project" value="UniProtKB-SubCell"/>
</dbReference>
<dbReference type="PROSITE" id="PS50928">
    <property type="entry name" value="ABC_TM1"/>
    <property type="match status" value="1"/>
</dbReference>
<dbReference type="Gene3D" id="1.10.3720.10">
    <property type="entry name" value="MetI-like"/>
    <property type="match status" value="1"/>
</dbReference>
<evidence type="ECO:0000256" key="1">
    <source>
        <dbReference type="ARBA" id="ARBA00004651"/>
    </source>
</evidence>
<feature type="transmembrane region" description="Helical" evidence="7">
    <location>
        <begin position="262"/>
        <end position="279"/>
    </location>
</feature>
<dbReference type="SUPFAM" id="SSF161098">
    <property type="entry name" value="MetI-like"/>
    <property type="match status" value="1"/>
</dbReference>
<organism evidence="9 10">
    <name type="scientific">Fredinandcohnia quinoae</name>
    <dbReference type="NCBI Taxonomy" id="2918902"/>
    <lineage>
        <taxon>Bacteria</taxon>
        <taxon>Bacillati</taxon>
        <taxon>Bacillota</taxon>
        <taxon>Bacilli</taxon>
        <taxon>Bacillales</taxon>
        <taxon>Bacillaceae</taxon>
        <taxon>Fredinandcohnia</taxon>
    </lineage>
</organism>
<keyword evidence="3" id="KW-1003">Cell membrane</keyword>
<comment type="similarity">
    <text evidence="7">Belongs to the binding-protein-dependent transport system permease family.</text>
</comment>
<keyword evidence="2 7" id="KW-0813">Transport</keyword>
<dbReference type="PANTHER" id="PTHR30193:SF41">
    <property type="entry name" value="DIACETYLCHITOBIOSE UPTAKE SYSTEM PERMEASE PROTEIN NGCF"/>
    <property type="match status" value="1"/>
</dbReference>
<evidence type="ECO:0000313" key="9">
    <source>
        <dbReference type="EMBL" id="MCH1624167.1"/>
    </source>
</evidence>
<evidence type="ECO:0000256" key="3">
    <source>
        <dbReference type="ARBA" id="ARBA00022475"/>
    </source>
</evidence>
<evidence type="ECO:0000256" key="5">
    <source>
        <dbReference type="ARBA" id="ARBA00022989"/>
    </source>
</evidence>
<protein>
    <submittedName>
        <fullName evidence="9">Sugar ABC transporter permease</fullName>
    </submittedName>
</protein>
<evidence type="ECO:0000259" key="8">
    <source>
        <dbReference type="PROSITE" id="PS50928"/>
    </source>
</evidence>
<evidence type="ECO:0000313" key="10">
    <source>
        <dbReference type="Proteomes" id="UP001431131"/>
    </source>
</evidence>
<reference evidence="9" key="1">
    <citation type="submission" date="2022-02" db="EMBL/GenBank/DDBJ databases">
        <title>Fredinandcohnia quinoae sp. nov. isolated from Chenopodium quinoa seeds.</title>
        <authorList>
            <person name="Saati-Santamaria Z."/>
            <person name="Flores-Felix J.D."/>
            <person name="Igual J.M."/>
            <person name="Velazquez E."/>
            <person name="Garcia-Fraile P."/>
            <person name="Martinez-Molina E."/>
        </authorList>
    </citation>
    <scope>NUCLEOTIDE SEQUENCE</scope>
    <source>
        <strain evidence="9">SECRCQ15</strain>
    </source>
</reference>
<dbReference type="CDD" id="cd06261">
    <property type="entry name" value="TM_PBP2"/>
    <property type="match status" value="1"/>
</dbReference>
<keyword evidence="4 7" id="KW-0812">Transmembrane</keyword>
<dbReference type="AlphaFoldDB" id="A0AAW5DU59"/>
<feature type="domain" description="ABC transmembrane type-1" evidence="8">
    <location>
        <begin position="65"/>
        <end position="276"/>
    </location>
</feature>
<dbReference type="Proteomes" id="UP001431131">
    <property type="component" value="Unassembled WGS sequence"/>
</dbReference>
<dbReference type="GO" id="GO:0055085">
    <property type="term" value="P:transmembrane transport"/>
    <property type="evidence" value="ECO:0007669"/>
    <property type="project" value="InterPro"/>
</dbReference>
<comment type="subcellular location">
    <subcellularLocation>
        <location evidence="1 7">Cell membrane</location>
        <topology evidence="1 7">Multi-pass membrane protein</topology>
    </subcellularLocation>
</comment>
<evidence type="ECO:0000256" key="2">
    <source>
        <dbReference type="ARBA" id="ARBA00022448"/>
    </source>
</evidence>
<dbReference type="EMBL" id="JAKTTI010000002">
    <property type="protein sequence ID" value="MCH1624167.1"/>
    <property type="molecule type" value="Genomic_DNA"/>
</dbReference>
<dbReference type="InterPro" id="IPR051393">
    <property type="entry name" value="ABC_transporter_permease"/>
</dbReference>
<evidence type="ECO:0000256" key="6">
    <source>
        <dbReference type="ARBA" id="ARBA00023136"/>
    </source>
</evidence>
<dbReference type="Pfam" id="PF00528">
    <property type="entry name" value="BPD_transp_1"/>
    <property type="match status" value="1"/>
</dbReference>
<evidence type="ECO:0000256" key="4">
    <source>
        <dbReference type="ARBA" id="ARBA00022692"/>
    </source>
</evidence>
<comment type="caution">
    <text evidence="9">The sequence shown here is derived from an EMBL/GenBank/DDBJ whole genome shotgun (WGS) entry which is preliminary data.</text>
</comment>
<keyword evidence="5 7" id="KW-1133">Transmembrane helix</keyword>
<name>A0AAW5DU59_9BACI</name>
<dbReference type="InterPro" id="IPR035906">
    <property type="entry name" value="MetI-like_sf"/>
</dbReference>
<dbReference type="RefSeq" id="WP_240252417.1">
    <property type="nucleotide sequence ID" value="NZ_JAKTTI010000002.1"/>
</dbReference>
<evidence type="ECO:0000256" key="7">
    <source>
        <dbReference type="RuleBase" id="RU363032"/>
    </source>
</evidence>
<keyword evidence="10" id="KW-1185">Reference proteome</keyword>
<keyword evidence="6 7" id="KW-0472">Membrane</keyword>
<feature type="transmembrane region" description="Helical" evidence="7">
    <location>
        <begin position="65"/>
        <end position="90"/>
    </location>
</feature>